<dbReference type="Pfam" id="PF02424">
    <property type="entry name" value="ApbE"/>
    <property type="match status" value="1"/>
</dbReference>
<evidence type="ECO:0000313" key="13">
    <source>
        <dbReference type="Proteomes" id="UP000664731"/>
    </source>
</evidence>
<evidence type="ECO:0000256" key="10">
    <source>
        <dbReference type="PIRNR" id="PIRNR006268"/>
    </source>
</evidence>
<keyword evidence="7 10" id="KW-0460">Magnesium</keyword>
<evidence type="ECO:0000256" key="8">
    <source>
        <dbReference type="ARBA" id="ARBA00031306"/>
    </source>
</evidence>
<dbReference type="EMBL" id="JAFNME010000011">
    <property type="protein sequence ID" value="MBO1249518.1"/>
    <property type="molecule type" value="Genomic_DNA"/>
</dbReference>
<proteinExistence type="inferred from homology"/>
<dbReference type="AlphaFoldDB" id="A0A939H080"/>
<feature type="binding site" evidence="11">
    <location>
        <position position="311"/>
    </location>
    <ligand>
        <name>Mg(2+)</name>
        <dbReference type="ChEBI" id="CHEBI:18420"/>
    </ligand>
</feature>
<dbReference type="EC" id="2.7.1.180" evidence="1 10"/>
<keyword evidence="5 10" id="KW-0479">Metal-binding</keyword>
<keyword evidence="13" id="KW-1185">Reference proteome</keyword>
<comment type="cofactor">
    <cofactor evidence="11">
        <name>Mg(2+)</name>
        <dbReference type="ChEBI" id="CHEBI:18420"/>
    </cofactor>
    <cofactor evidence="11">
        <name>Mn(2+)</name>
        <dbReference type="ChEBI" id="CHEBI:29035"/>
    </cofactor>
    <text evidence="11">Magnesium. Can also use manganese.</text>
</comment>
<organism evidence="12 13">
    <name type="scientific">Comamonas denitrificans</name>
    <dbReference type="NCBI Taxonomy" id="117506"/>
    <lineage>
        <taxon>Bacteria</taxon>
        <taxon>Pseudomonadati</taxon>
        <taxon>Pseudomonadota</taxon>
        <taxon>Betaproteobacteria</taxon>
        <taxon>Burkholderiales</taxon>
        <taxon>Comamonadaceae</taxon>
        <taxon>Comamonas</taxon>
    </lineage>
</organism>
<dbReference type="GO" id="GO:0046872">
    <property type="term" value="F:metal ion binding"/>
    <property type="evidence" value="ECO:0007669"/>
    <property type="project" value="UniProtKB-UniRule"/>
</dbReference>
<evidence type="ECO:0000256" key="4">
    <source>
        <dbReference type="ARBA" id="ARBA00022679"/>
    </source>
</evidence>
<dbReference type="PANTHER" id="PTHR30040:SF2">
    <property type="entry name" value="FAD:PROTEIN FMN TRANSFERASE"/>
    <property type="match status" value="1"/>
</dbReference>
<dbReference type="PANTHER" id="PTHR30040">
    <property type="entry name" value="THIAMINE BIOSYNTHESIS LIPOPROTEIN APBE"/>
    <property type="match status" value="1"/>
</dbReference>
<evidence type="ECO:0000256" key="11">
    <source>
        <dbReference type="PIRSR" id="PIRSR006268-2"/>
    </source>
</evidence>
<dbReference type="InterPro" id="IPR024932">
    <property type="entry name" value="ApbE"/>
</dbReference>
<keyword evidence="3 10" id="KW-0285">Flavoprotein</keyword>
<comment type="caution">
    <text evidence="12">The sequence shown here is derived from an EMBL/GenBank/DDBJ whole genome shotgun (WGS) entry which is preliminary data.</text>
</comment>
<evidence type="ECO:0000313" key="12">
    <source>
        <dbReference type="EMBL" id="MBO1249518.1"/>
    </source>
</evidence>
<evidence type="ECO:0000256" key="2">
    <source>
        <dbReference type="ARBA" id="ARBA00016337"/>
    </source>
</evidence>
<dbReference type="InterPro" id="IPR003374">
    <property type="entry name" value="ApbE-like_sf"/>
</dbReference>
<keyword evidence="4 10" id="KW-0808">Transferase</keyword>
<dbReference type="RefSeq" id="WP_207575036.1">
    <property type="nucleotide sequence ID" value="NZ_JAFNME010000011.1"/>
</dbReference>
<evidence type="ECO:0000256" key="1">
    <source>
        <dbReference type="ARBA" id="ARBA00011955"/>
    </source>
</evidence>
<accession>A0A939H080</accession>
<evidence type="ECO:0000256" key="6">
    <source>
        <dbReference type="ARBA" id="ARBA00022827"/>
    </source>
</evidence>
<dbReference type="Gene3D" id="3.10.520.10">
    <property type="entry name" value="ApbE-like domains"/>
    <property type="match status" value="1"/>
</dbReference>
<keyword evidence="6 10" id="KW-0274">FAD</keyword>
<evidence type="ECO:0000256" key="9">
    <source>
        <dbReference type="ARBA" id="ARBA00048540"/>
    </source>
</evidence>
<gene>
    <name evidence="12" type="ORF">J1777_06680</name>
</gene>
<name>A0A939H080_9BURK</name>
<dbReference type="PIRSF" id="PIRSF006268">
    <property type="entry name" value="ApbE"/>
    <property type="match status" value="1"/>
</dbReference>
<comment type="similarity">
    <text evidence="10">Belongs to the ApbE family.</text>
</comment>
<dbReference type="Proteomes" id="UP000664731">
    <property type="component" value="Unassembled WGS sequence"/>
</dbReference>
<evidence type="ECO:0000256" key="7">
    <source>
        <dbReference type="ARBA" id="ARBA00022842"/>
    </source>
</evidence>
<evidence type="ECO:0000256" key="3">
    <source>
        <dbReference type="ARBA" id="ARBA00022630"/>
    </source>
</evidence>
<dbReference type="SUPFAM" id="SSF143631">
    <property type="entry name" value="ApbE-like"/>
    <property type="match status" value="1"/>
</dbReference>
<reference evidence="12" key="1">
    <citation type="submission" date="2021-03" db="EMBL/GenBank/DDBJ databases">
        <title>Comamonas denitrificans.</title>
        <authorList>
            <person name="Finster K."/>
        </authorList>
    </citation>
    <scope>NUCLEOTIDE SEQUENCE</scope>
    <source>
        <strain evidence="12">MM2021_4</strain>
    </source>
</reference>
<comment type="catalytic activity">
    <reaction evidence="9 10">
        <text>L-threonyl-[protein] + FAD = FMN-L-threonyl-[protein] + AMP + H(+)</text>
        <dbReference type="Rhea" id="RHEA:36847"/>
        <dbReference type="Rhea" id="RHEA-COMP:11060"/>
        <dbReference type="Rhea" id="RHEA-COMP:11061"/>
        <dbReference type="ChEBI" id="CHEBI:15378"/>
        <dbReference type="ChEBI" id="CHEBI:30013"/>
        <dbReference type="ChEBI" id="CHEBI:57692"/>
        <dbReference type="ChEBI" id="CHEBI:74257"/>
        <dbReference type="ChEBI" id="CHEBI:456215"/>
        <dbReference type="EC" id="2.7.1.180"/>
    </reaction>
</comment>
<dbReference type="GO" id="GO:0016740">
    <property type="term" value="F:transferase activity"/>
    <property type="evidence" value="ECO:0007669"/>
    <property type="project" value="UniProtKB-UniRule"/>
</dbReference>
<feature type="binding site" evidence="11">
    <location>
        <position position="195"/>
    </location>
    <ligand>
        <name>Mg(2+)</name>
        <dbReference type="ChEBI" id="CHEBI:18420"/>
    </ligand>
</feature>
<evidence type="ECO:0000256" key="5">
    <source>
        <dbReference type="ARBA" id="ARBA00022723"/>
    </source>
</evidence>
<sequence>MADSGIPAGQISRRRFALAVPMLGSLGLLATPSVWANAAHAHAAAPLQRASRVLMGTQVDMVVYGASSSAPALQAAMERAFAHMQTLEAMMSRFRSDSVLQQINAQAGKAAVTVPPEMMAVLEQARSVWHASNGAFDPTVGALAAWRFEPGVQAMPSTAQISQALQHIGADKLQLSASNNTARLTQSGMALDLGGIAKLPILAAGLAALQAQGVENALINGGGDVVTIGLNQGKAWRIGIRDPRQPSQLLGAVAIEGQGVVASSGDYERCFERDGQRYHHVLNPRTGWPTTQVHGVALVARDVAAVNGWGTALMVQGPAAAPAWSQRHPEVALLLADRDGQVWQNASMAQQLQTA</sequence>
<protein>
    <recommendedName>
        <fullName evidence="2 10">FAD:protein FMN transferase</fullName>
        <ecNumber evidence="1 10">2.7.1.180</ecNumber>
    </recommendedName>
    <alternativeName>
        <fullName evidence="8 10">Flavin transferase</fullName>
    </alternativeName>
</protein>